<keyword evidence="4" id="KW-0347">Helicase</keyword>
<dbReference type="Gene3D" id="1.10.10.2130">
    <property type="entry name" value="DEAH helicase family, winged-helix domain"/>
    <property type="match status" value="1"/>
</dbReference>
<organism evidence="9 10">
    <name type="scientific">Penstemon davidsonii</name>
    <dbReference type="NCBI Taxonomy" id="160366"/>
    <lineage>
        <taxon>Eukaryota</taxon>
        <taxon>Viridiplantae</taxon>
        <taxon>Streptophyta</taxon>
        <taxon>Embryophyta</taxon>
        <taxon>Tracheophyta</taxon>
        <taxon>Spermatophyta</taxon>
        <taxon>Magnoliopsida</taxon>
        <taxon>eudicotyledons</taxon>
        <taxon>Gunneridae</taxon>
        <taxon>Pentapetalae</taxon>
        <taxon>asterids</taxon>
        <taxon>lamiids</taxon>
        <taxon>Lamiales</taxon>
        <taxon>Plantaginaceae</taxon>
        <taxon>Cheloneae</taxon>
        <taxon>Penstemon</taxon>
    </lineage>
</organism>
<dbReference type="Proteomes" id="UP001291926">
    <property type="component" value="Unassembled WGS sequence"/>
</dbReference>
<dbReference type="Gene3D" id="3.40.50.300">
    <property type="entry name" value="P-loop containing nucleotide triphosphate hydrolases"/>
    <property type="match status" value="2"/>
</dbReference>
<comment type="caution">
    <text evidence="9">The sequence shown here is derived from an EMBL/GenBank/DDBJ whole genome shotgun (WGS) entry which is preliminary data.</text>
</comment>
<evidence type="ECO:0000256" key="3">
    <source>
        <dbReference type="ARBA" id="ARBA00022801"/>
    </source>
</evidence>
<dbReference type="PROSITE" id="PS51194">
    <property type="entry name" value="HELICASE_CTER"/>
    <property type="match status" value="1"/>
</dbReference>
<dbReference type="InterPro" id="IPR014001">
    <property type="entry name" value="Helicase_ATP-bd"/>
</dbReference>
<dbReference type="PANTHER" id="PTHR18934:SF91">
    <property type="entry name" value="PRE-MRNA-SPLICING FACTOR ATP-DEPENDENT RNA HELICASE PRP16"/>
    <property type="match status" value="1"/>
</dbReference>
<keyword evidence="10" id="KW-1185">Reference proteome</keyword>
<keyword evidence="2" id="KW-0547">Nucleotide-binding</keyword>
<evidence type="ECO:0000259" key="7">
    <source>
        <dbReference type="PROSITE" id="PS51192"/>
    </source>
</evidence>
<dbReference type="InterPro" id="IPR042035">
    <property type="entry name" value="DEAH_win-hel_dom"/>
</dbReference>
<proteinExistence type="predicted"/>
<evidence type="ECO:0000256" key="6">
    <source>
        <dbReference type="ARBA" id="ARBA00047984"/>
    </source>
</evidence>
<dbReference type="InterPro" id="IPR027417">
    <property type="entry name" value="P-loop_NTPase"/>
</dbReference>
<dbReference type="InterPro" id="IPR001650">
    <property type="entry name" value="Helicase_C-like"/>
</dbReference>
<protein>
    <recommendedName>
        <fullName evidence="1">RNA helicase</fullName>
        <ecNumber evidence="1">3.6.4.13</ecNumber>
    </recommendedName>
</protein>
<gene>
    <name evidence="9" type="ORF">RD792_005824</name>
</gene>
<dbReference type="CDD" id="cd18791">
    <property type="entry name" value="SF2_C_RHA"/>
    <property type="match status" value="1"/>
</dbReference>
<feature type="domain" description="Helicase C-terminal" evidence="8">
    <location>
        <begin position="15"/>
        <end position="226"/>
    </location>
</feature>
<keyword evidence="5" id="KW-0067">ATP-binding</keyword>
<accession>A0ABR0DER2</accession>
<dbReference type="PANTHER" id="PTHR18934">
    <property type="entry name" value="ATP-DEPENDENT RNA HELICASE"/>
    <property type="match status" value="1"/>
</dbReference>
<name>A0ABR0DER2_9LAMI</name>
<dbReference type="Pfam" id="PF00271">
    <property type="entry name" value="Helicase_C"/>
    <property type="match status" value="1"/>
</dbReference>
<sequence>MTDGVLLRETLKDSDLEKYRVIVIDEAHERSLSTYVLFGILKKVVARRRDFKLIVKSATLNAQKFSHFFGSAPIFHIPGRTFLVEVFYRNTPCHLLRSFRTHGTTYCLLKKAKIFQKAEDGAPKCIVATNIAETSLTVDGIFHVIDTGYNKVKVYNPRMGMDALQVFPVSRASADQRDGRAGRTGPGKCYRLYSESAYLDEMLPTPVPEIQRVNLGNVILLLKSLKVDNLLNFDFMDPPPQENILNSM</sequence>
<evidence type="ECO:0000313" key="9">
    <source>
        <dbReference type="EMBL" id="KAK4487529.1"/>
    </source>
</evidence>
<evidence type="ECO:0000256" key="2">
    <source>
        <dbReference type="ARBA" id="ARBA00022741"/>
    </source>
</evidence>
<evidence type="ECO:0000256" key="4">
    <source>
        <dbReference type="ARBA" id="ARBA00022806"/>
    </source>
</evidence>
<evidence type="ECO:0000256" key="5">
    <source>
        <dbReference type="ARBA" id="ARBA00022840"/>
    </source>
</evidence>
<dbReference type="EMBL" id="JAYDYQ010001632">
    <property type="protein sequence ID" value="KAK4487529.1"/>
    <property type="molecule type" value="Genomic_DNA"/>
</dbReference>
<dbReference type="SUPFAM" id="SSF52540">
    <property type="entry name" value="P-loop containing nucleoside triphosphate hydrolases"/>
    <property type="match status" value="1"/>
</dbReference>
<evidence type="ECO:0000256" key="1">
    <source>
        <dbReference type="ARBA" id="ARBA00012552"/>
    </source>
</evidence>
<dbReference type="PROSITE" id="PS51192">
    <property type="entry name" value="HELICASE_ATP_BIND_1"/>
    <property type="match status" value="1"/>
</dbReference>
<reference evidence="9 10" key="1">
    <citation type="journal article" date="2023" name="bioRxiv">
        <title>Genome report: Whole genome sequence and annotation of Penstemon davidsonii.</title>
        <authorList>
            <person name="Ostevik K.L."/>
            <person name="Alabady M."/>
            <person name="Zhang M."/>
            <person name="Rausher M.D."/>
        </authorList>
    </citation>
    <scope>NUCLEOTIDE SEQUENCE [LARGE SCALE GENOMIC DNA]</scope>
    <source>
        <strain evidence="9">DNT005</strain>
        <tissue evidence="9">Whole leaf</tissue>
    </source>
</reference>
<dbReference type="SMART" id="SM00490">
    <property type="entry name" value="HELICc"/>
    <property type="match status" value="1"/>
</dbReference>
<dbReference type="EC" id="3.6.4.13" evidence="1"/>
<evidence type="ECO:0000313" key="10">
    <source>
        <dbReference type="Proteomes" id="UP001291926"/>
    </source>
</evidence>
<feature type="domain" description="Helicase ATP-binding" evidence="7">
    <location>
        <begin position="1"/>
        <end position="78"/>
    </location>
</feature>
<comment type="catalytic activity">
    <reaction evidence="6">
        <text>ATP + H2O = ADP + phosphate + H(+)</text>
        <dbReference type="Rhea" id="RHEA:13065"/>
        <dbReference type="ChEBI" id="CHEBI:15377"/>
        <dbReference type="ChEBI" id="CHEBI:15378"/>
        <dbReference type="ChEBI" id="CHEBI:30616"/>
        <dbReference type="ChEBI" id="CHEBI:43474"/>
        <dbReference type="ChEBI" id="CHEBI:456216"/>
        <dbReference type="EC" id="3.6.4.13"/>
    </reaction>
</comment>
<evidence type="ECO:0000259" key="8">
    <source>
        <dbReference type="PROSITE" id="PS51194"/>
    </source>
</evidence>
<keyword evidence="3" id="KW-0378">Hydrolase</keyword>